<dbReference type="PANTHER" id="PTHR43646">
    <property type="entry name" value="GLYCOSYLTRANSFERASE"/>
    <property type="match status" value="1"/>
</dbReference>
<keyword evidence="11" id="KW-0812">Transmembrane</keyword>
<organism evidence="13 14">
    <name type="scientific">Paenibacillus catalpae</name>
    <dbReference type="NCBI Taxonomy" id="1045775"/>
    <lineage>
        <taxon>Bacteria</taxon>
        <taxon>Bacillati</taxon>
        <taxon>Bacillota</taxon>
        <taxon>Bacilli</taxon>
        <taxon>Bacillales</taxon>
        <taxon>Paenibacillaceae</taxon>
        <taxon>Paenibacillus</taxon>
    </lineage>
</organism>
<gene>
    <name evidence="13" type="ORF">SAMN05216378_4436</name>
</gene>
<evidence type="ECO:0000313" key="14">
    <source>
        <dbReference type="Proteomes" id="UP000198855"/>
    </source>
</evidence>
<evidence type="ECO:0000256" key="11">
    <source>
        <dbReference type="SAM" id="Phobius"/>
    </source>
</evidence>
<dbReference type="EMBL" id="FOMT01000004">
    <property type="protein sequence ID" value="SFE88044.1"/>
    <property type="molecule type" value="Genomic_DNA"/>
</dbReference>
<sequence length="366" mass="40435">MGVLITALLVCASAMGFVLFRKNTVPVSRDGPFHERKLSVIIPARNEESNLSYLLGSLKAQSYKPYEIIVVDDHSEDRTREIAESCGINVISNPELPSGWTGKNWAVWNGYQQAGGDLILFLDADVRLAPDALRSLLSAREKEGGVISVVPYHVAEKFYERLALIPNLLGLFAFTSPMERTNPDKGLYGSCILTTREDYEQAKGHESVKAEVLDDLNLGARFIEAGVKVTNYIGRGVVSFRMYPGGIKSEIQGFSKGAVLSTSKLNIRTTLLVAVWLVGLIAAEAAPFVIGTSALLPLAIGYVLYTLQIYYLVRYTGRFGKWLPAIHLLSTVFFLYIMLYSLYQVVFVRKVAWKGRSIEVGGRGKP</sequence>
<keyword evidence="5" id="KW-0125">Carotenoid biosynthesis</keyword>
<protein>
    <recommendedName>
        <fullName evidence="10">4,4'-diaponeurosporenoate glycosyltransferase</fullName>
    </recommendedName>
</protein>
<feature type="transmembrane region" description="Helical" evidence="11">
    <location>
        <begin position="325"/>
        <end position="348"/>
    </location>
</feature>
<keyword evidence="4 13" id="KW-0808">Transferase</keyword>
<evidence type="ECO:0000259" key="12">
    <source>
        <dbReference type="Pfam" id="PF00535"/>
    </source>
</evidence>
<dbReference type="Gene3D" id="3.90.550.10">
    <property type="entry name" value="Spore Coat Polysaccharide Biosynthesis Protein SpsA, Chain A"/>
    <property type="match status" value="1"/>
</dbReference>
<dbReference type="GO" id="GO:0016757">
    <property type="term" value="F:glycosyltransferase activity"/>
    <property type="evidence" value="ECO:0007669"/>
    <property type="project" value="UniProtKB-KW"/>
</dbReference>
<dbReference type="OrthoDB" id="9806525at2"/>
<feature type="transmembrane region" description="Helical" evidence="11">
    <location>
        <begin position="295"/>
        <end position="313"/>
    </location>
</feature>
<keyword evidence="11" id="KW-1133">Transmembrane helix</keyword>
<dbReference type="AlphaFoldDB" id="A0A1I2E549"/>
<evidence type="ECO:0000256" key="3">
    <source>
        <dbReference type="ARBA" id="ARBA00022676"/>
    </source>
</evidence>
<dbReference type="PANTHER" id="PTHR43646:SF2">
    <property type="entry name" value="GLYCOSYLTRANSFERASE 2-LIKE DOMAIN-CONTAINING PROTEIN"/>
    <property type="match status" value="1"/>
</dbReference>
<feature type="transmembrane region" description="Helical" evidence="11">
    <location>
        <begin position="265"/>
        <end position="283"/>
    </location>
</feature>
<evidence type="ECO:0000313" key="13">
    <source>
        <dbReference type="EMBL" id="SFE88044.1"/>
    </source>
</evidence>
<keyword evidence="3" id="KW-0328">Glycosyltransferase</keyword>
<keyword evidence="6 11" id="KW-0472">Membrane</keyword>
<dbReference type="Proteomes" id="UP000198855">
    <property type="component" value="Unassembled WGS sequence"/>
</dbReference>
<dbReference type="CDD" id="cd00761">
    <property type="entry name" value="Glyco_tranf_GTA_type"/>
    <property type="match status" value="1"/>
</dbReference>
<comment type="subcellular location">
    <subcellularLocation>
        <location evidence="1">Cell membrane</location>
    </subcellularLocation>
</comment>
<evidence type="ECO:0000256" key="1">
    <source>
        <dbReference type="ARBA" id="ARBA00004236"/>
    </source>
</evidence>
<accession>A0A1I2E549</accession>
<evidence type="ECO:0000256" key="9">
    <source>
        <dbReference type="ARBA" id="ARBA00038120"/>
    </source>
</evidence>
<name>A0A1I2E549_9BACL</name>
<evidence type="ECO:0000256" key="8">
    <source>
        <dbReference type="ARBA" id="ARBA00037904"/>
    </source>
</evidence>
<evidence type="ECO:0000256" key="2">
    <source>
        <dbReference type="ARBA" id="ARBA00022475"/>
    </source>
</evidence>
<dbReference type="InterPro" id="IPR029044">
    <property type="entry name" value="Nucleotide-diphossugar_trans"/>
</dbReference>
<proteinExistence type="inferred from homology"/>
<evidence type="ECO:0000256" key="4">
    <source>
        <dbReference type="ARBA" id="ARBA00022679"/>
    </source>
</evidence>
<dbReference type="STRING" id="1045775.SAMN05216378_4436"/>
<keyword evidence="2" id="KW-1003">Cell membrane</keyword>
<reference evidence="14" key="1">
    <citation type="submission" date="2016-10" db="EMBL/GenBank/DDBJ databases">
        <authorList>
            <person name="Varghese N."/>
            <person name="Submissions S."/>
        </authorList>
    </citation>
    <scope>NUCLEOTIDE SEQUENCE [LARGE SCALE GENOMIC DNA]</scope>
    <source>
        <strain evidence="14">CGMCC 1.10784</strain>
    </source>
</reference>
<evidence type="ECO:0000256" key="10">
    <source>
        <dbReference type="ARBA" id="ARBA00040345"/>
    </source>
</evidence>
<dbReference type="SUPFAM" id="SSF53448">
    <property type="entry name" value="Nucleotide-diphospho-sugar transferases"/>
    <property type="match status" value="1"/>
</dbReference>
<dbReference type="Pfam" id="PF00535">
    <property type="entry name" value="Glycos_transf_2"/>
    <property type="match status" value="1"/>
</dbReference>
<dbReference type="InterPro" id="IPR001173">
    <property type="entry name" value="Glyco_trans_2-like"/>
</dbReference>
<feature type="domain" description="Glycosyltransferase 2-like" evidence="12">
    <location>
        <begin position="39"/>
        <end position="199"/>
    </location>
</feature>
<comment type="pathway">
    <text evidence="8">Carotenoid biosynthesis; staphyloxanthin biosynthesis; staphyloxanthin from farnesyl diphosphate: step 4/5.</text>
</comment>
<comment type="similarity">
    <text evidence="9">Belongs to the glycosyltransferase 2 family. CrtQ subfamily.</text>
</comment>
<evidence type="ECO:0000256" key="6">
    <source>
        <dbReference type="ARBA" id="ARBA00023136"/>
    </source>
</evidence>
<dbReference type="GO" id="GO:0016117">
    <property type="term" value="P:carotenoid biosynthetic process"/>
    <property type="evidence" value="ECO:0007669"/>
    <property type="project" value="UniProtKB-KW"/>
</dbReference>
<comment type="function">
    <text evidence="7">Catalyzes the glycosylation of 4,4'-diaponeurosporenoate, i.e. the esterification of glucose at the C1'' position with the carboxyl group of 4,4'-diaponeurosporenic acid, to form glycosyl-4,4'-diaponeurosporenoate. This is a step in the biosynthesis of staphyloxanthin, an orange pigment present in most staphylococci strains.</text>
</comment>
<keyword evidence="14" id="KW-1185">Reference proteome</keyword>
<evidence type="ECO:0000256" key="5">
    <source>
        <dbReference type="ARBA" id="ARBA00022746"/>
    </source>
</evidence>
<evidence type="ECO:0000256" key="7">
    <source>
        <dbReference type="ARBA" id="ARBA00037281"/>
    </source>
</evidence>
<dbReference type="RefSeq" id="WP_091188587.1">
    <property type="nucleotide sequence ID" value="NZ_FOMT01000004.1"/>
</dbReference>
<dbReference type="GO" id="GO:0005886">
    <property type="term" value="C:plasma membrane"/>
    <property type="evidence" value="ECO:0007669"/>
    <property type="project" value="UniProtKB-SubCell"/>
</dbReference>